<evidence type="ECO:0008006" key="6">
    <source>
        <dbReference type="Google" id="ProtNLM"/>
    </source>
</evidence>
<dbReference type="GO" id="GO:0016151">
    <property type="term" value="F:nickel cation binding"/>
    <property type="evidence" value="ECO:0007669"/>
    <property type="project" value="InterPro"/>
</dbReference>
<name>A0AA89BPH1_PINIB</name>
<evidence type="ECO:0000256" key="3">
    <source>
        <dbReference type="ARBA" id="ARBA00046339"/>
    </source>
</evidence>
<dbReference type="PIRSF" id="PIRSF009467">
    <property type="entry name" value="Ureas_acces_UreF"/>
    <property type="match status" value="1"/>
</dbReference>
<keyword evidence="1" id="KW-0996">Nickel insertion</keyword>
<comment type="similarity">
    <text evidence="3">Belongs to the UreF family.</text>
</comment>
<evidence type="ECO:0000313" key="5">
    <source>
        <dbReference type="Proteomes" id="UP001186944"/>
    </source>
</evidence>
<evidence type="ECO:0000256" key="1">
    <source>
        <dbReference type="ARBA" id="ARBA00022988"/>
    </source>
</evidence>
<comment type="caution">
    <text evidence="4">The sequence shown here is derived from an EMBL/GenBank/DDBJ whole genome shotgun (WGS) entry which is preliminary data.</text>
</comment>
<evidence type="ECO:0000313" key="4">
    <source>
        <dbReference type="EMBL" id="KAK3086322.1"/>
    </source>
</evidence>
<proteinExistence type="inferred from homology"/>
<gene>
    <name evidence="4" type="ORF">FSP39_016814</name>
</gene>
<evidence type="ECO:0000256" key="2">
    <source>
        <dbReference type="ARBA" id="ARBA00023186"/>
    </source>
</evidence>
<dbReference type="PANTHER" id="PTHR33620:SF1">
    <property type="entry name" value="UREASE ACCESSORY PROTEIN F"/>
    <property type="match status" value="1"/>
</dbReference>
<dbReference type="EMBL" id="VSWD01000012">
    <property type="protein sequence ID" value="KAK3086322.1"/>
    <property type="molecule type" value="Genomic_DNA"/>
</dbReference>
<keyword evidence="2" id="KW-0143">Chaperone</keyword>
<sequence length="224" mass="24729">MTTQYYGHVVSYLDAKVAFPTGGFSHSSGLESALRHHGVTNTDELRRFLVCSLENTGSMSLPFVAAAHGSCLDDTKLVALDKITQCCLTNHVANRASARQGCSLLDTSSKAYRIEHLERLADHLPHCHHAVVFGALCGILGIHKIPTLTTFLYNTLRNILAAAVRLDIIGPVQAQVVQTDIQIHIQDIITRNLERKVEEAAVMYPVIDCMQNSHDIMFAKLFYS</sequence>
<dbReference type="PANTHER" id="PTHR33620">
    <property type="entry name" value="UREASE ACCESSORY PROTEIN F"/>
    <property type="match status" value="1"/>
</dbReference>
<reference evidence="4" key="1">
    <citation type="submission" date="2019-08" db="EMBL/GenBank/DDBJ databases">
        <title>The improved chromosome-level genome for the pearl oyster Pinctada fucata martensii using PacBio sequencing and Hi-C.</title>
        <authorList>
            <person name="Zheng Z."/>
        </authorList>
    </citation>
    <scope>NUCLEOTIDE SEQUENCE</scope>
    <source>
        <strain evidence="4">ZZ-2019</strain>
        <tissue evidence="4">Adductor muscle</tissue>
    </source>
</reference>
<protein>
    <recommendedName>
        <fullName evidence="6">Urease accessory protein UreF</fullName>
    </recommendedName>
</protein>
<dbReference type="Gene3D" id="1.10.4190.10">
    <property type="entry name" value="Urease accessory protein UreF"/>
    <property type="match status" value="1"/>
</dbReference>
<dbReference type="Pfam" id="PF01730">
    <property type="entry name" value="UreF"/>
    <property type="match status" value="1"/>
</dbReference>
<accession>A0AA89BPH1</accession>
<dbReference type="Proteomes" id="UP001186944">
    <property type="component" value="Unassembled WGS sequence"/>
</dbReference>
<dbReference type="InterPro" id="IPR038277">
    <property type="entry name" value="UreF_sf"/>
</dbReference>
<dbReference type="AlphaFoldDB" id="A0AA89BPH1"/>
<dbReference type="InterPro" id="IPR002639">
    <property type="entry name" value="UreF"/>
</dbReference>
<keyword evidence="5" id="KW-1185">Reference proteome</keyword>
<organism evidence="4 5">
    <name type="scientific">Pinctada imbricata</name>
    <name type="common">Atlantic pearl-oyster</name>
    <name type="synonym">Pinctada martensii</name>
    <dbReference type="NCBI Taxonomy" id="66713"/>
    <lineage>
        <taxon>Eukaryota</taxon>
        <taxon>Metazoa</taxon>
        <taxon>Spiralia</taxon>
        <taxon>Lophotrochozoa</taxon>
        <taxon>Mollusca</taxon>
        <taxon>Bivalvia</taxon>
        <taxon>Autobranchia</taxon>
        <taxon>Pteriomorphia</taxon>
        <taxon>Pterioida</taxon>
        <taxon>Pterioidea</taxon>
        <taxon>Pteriidae</taxon>
        <taxon>Pinctada</taxon>
    </lineage>
</organism>